<keyword evidence="3" id="KW-0804">Transcription</keyword>
<comment type="caution">
    <text evidence="5">The sequence shown here is derived from an EMBL/GenBank/DDBJ whole genome shotgun (WGS) entry which is preliminary data.</text>
</comment>
<dbReference type="Pfam" id="PF02311">
    <property type="entry name" value="AraC_binding"/>
    <property type="match status" value="1"/>
</dbReference>
<protein>
    <submittedName>
        <fullName evidence="5">AraC family transcriptional regulator</fullName>
    </submittedName>
</protein>
<dbReference type="Gene3D" id="1.10.10.60">
    <property type="entry name" value="Homeodomain-like"/>
    <property type="match status" value="2"/>
</dbReference>
<evidence type="ECO:0000256" key="1">
    <source>
        <dbReference type="ARBA" id="ARBA00023015"/>
    </source>
</evidence>
<evidence type="ECO:0000256" key="3">
    <source>
        <dbReference type="ARBA" id="ARBA00023163"/>
    </source>
</evidence>
<dbReference type="EMBL" id="JBEXAC010000001">
    <property type="protein sequence ID" value="MET6996003.1"/>
    <property type="molecule type" value="Genomic_DNA"/>
</dbReference>
<dbReference type="Proteomes" id="UP001549749">
    <property type="component" value="Unassembled WGS sequence"/>
</dbReference>
<dbReference type="InterPro" id="IPR009057">
    <property type="entry name" value="Homeodomain-like_sf"/>
</dbReference>
<keyword evidence="1" id="KW-0805">Transcription regulation</keyword>
<dbReference type="Gene3D" id="2.60.120.10">
    <property type="entry name" value="Jelly Rolls"/>
    <property type="match status" value="1"/>
</dbReference>
<sequence>MKPLLFDVKSLLKNSIHIREIKSRHLSDQFHFHNAFEIALILKGNGRRIVGDSVDNFTNGDLTLLAPNLPHASYSDKKYHIKETSTKVHALVVYFQPDWITDQHINSTDFTPIRELLNHLKRGVRITGNTHTAVVNYLLRMKEADGLKSFILLFQLLYEIALSNDYTCLASPGYSNTYNESNIKKIHEVYKYVMENFTDKISLDDVAAIAHMTPSAFCKYFKSKTHKTFTYFVNEIRIGYACELLLNEDLDISHICFQCGFNNFTSFNKTFRHFTKVTPSAYRTKLLALR</sequence>
<dbReference type="InterPro" id="IPR018060">
    <property type="entry name" value="HTH_AraC"/>
</dbReference>
<organism evidence="5 6">
    <name type="scientific">Chitinophaga defluvii</name>
    <dbReference type="NCBI Taxonomy" id="3163343"/>
    <lineage>
        <taxon>Bacteria</taxon>
        <taxon>Pseudomonadati</taxon>
        <taxon>Bacteroidota</taxon>
        <taxon>Chitinophagia</taxon>
        <taxon>Chitinophagales</taxon>
        <taxon>Chitinophagaceae</taxon>
        <taxon>Chitinophaga</taxon>
    </lineage>
</organism>
<dbReference type="InterPro" id="IPR003313">
    <property type="entry name" value="AraC-bd"/>
</dbReference>
<feature type="domain" description="HTH araC/xylS-type" evidence="4">
    <location>
        <begin position="187"/>
        <end position="285"/>
    </location>
</feature>
<dbReference type="SUPFAM" id="SSF46689">
    <property type="entry name" value="Homeodomain-like"/>
    <property type="match status" value="2"/>
</dbReference>
<name>A0ABV2SYY8_9BACT</name>
<keyword evidence="6" id="KW-1185">Reference proteome</keyword>
<dbReference type="RefSeq" id="WP_354658650.1">
    <property type="nucleotide sequence ID" value="NZ_JBEXAC010000001.1"/>
</dbReference>
<dbReference type="PANTHER" id="PTHR43280">
    <property type="entry name" value="ARAC-FAMILY TRANSCRIPTIONAL REGULATOR"/>
    <property type="match status" value="1"/>
</dbReference>
<dbReference type="Pfam" id="PF12833">
    <property type="entry name" value="HTH_18"/>
    <property type="match status" value="1"/>
</dbReference>
<evidence type="ECO:0000313" key="5">
    <source>
        <dbReference type="EMBL" id="MET6996003.1"/>
    </source>
</evidence>
<gene>
    <name evidence="5" type="ORF">ABR189_01425</name>
</gene>
<dbReference type="SUPFAM" id="SSF51215">
    <property type="entry name" value="Regulatory protein AraC"/>
    <property type="match status" value="1"/>
</dbReference>
<dbReference type="PANTHER" id="PTHR43280:SF2">
    <property type="entry name" value="HTH-TYPE TRANSCRIPTIONAL REGULATOR EXSA"/>
    <property type="match status" value="1"/>
</dbReference>
<proteinExistence type="predicted"/>
<dbReference type="InterPro" id="IPR014710">
    <property type="entry name" value="RmlC-like_jellyroll"/>
</dbReference>
<evidence type="ECO:0000256" key="2">
    <source>
        <dbReference type="ARBA" id="ARBA00023125"/>
    </source>
</evidence>
<dbReference type="SMART" id="SM00342">
    <property type="entry name" value="HTH_ARAC"/>
    <property type="match status" value="1"/>
</dbReference>
<evidence type="ECO:0000313" key="6">
    <source>
        <dbReference type="Proteomes" id="UP001549749"/>
    </source>
</evidence>
<keyword evidence="2" id="KW-0238">DNA-binding</keyword>
<dbReference type="InterPro" id="IPR037923">
    <property type="entry name" value="HTH-like"/>
</dbReference>
<accession>A0ABV2SYY8</accession>
<evidence type="ECO:0000259" key="4">
    <source>
        <dbReference type="PROSITE" id="PS01124"/>
    </source>
</evidence>
<reference evidence="5 6" key="1">
    <citation type="submission" date="2024-06" db="EMBL/GenBank/DDBJ databases">
        <title>Chitinophaga defluvii sp. nov., isolated from municipal sewage.</title>
        <authorList>
            <person name="Zhang L."/>
        </authorList>
    </citation>
    <scope>NUCLEOTIDE SEQUENCE [LARGE SCALE GENOMIC DNA]</scope>
    <source>
        <strain evidence="5 6">H8</strain>
    </source>
</reference>
<dbReference type="PROSITE" id="PS01124">
    <property type="entry name" value="HTH_ARAC_FAMILY_2"/>
    <property type="match status" value="1"/>
</dbReference>